<keyword evidence="4" id="KW-0524">Neurogenesis</keyword>
<evidence type="ECO:0000259" key="11">
    <source>
        <dbReference type="PROSITE" id="PS50071"/>
    </source>
</evidence>
<accession>A0A914VW25</accession>
<evidence type="ECO:0000313" key="12">
    <source>
        <dbReference type="Proteomes" id="UP000887566"/>
    </source>
</evidence>
<feature type="region of interest" description="Disordered" evidence="10">
    <location>
        <begin position="34"/>
        <end position="91"/>
    </location>
</feature>
<dbReference type="GO" id="GO:0005634">
    <property type="term" value="C:nucleus"/>
    <property type="evidence" value="ECO:0007669"/>
    <property type="project" value="UniProtKB-SubCell"/>
</dbReference>
<evidence type="ECO:0000256" key="7">
    <source>
        <dbReference type="ARBA" id="ARBA00038351"/>
    </source>
</evidence>
<keyword evidence="8 9" id="KW-0539">Nucleus</keyword>
<evidence type="ECO:0000256" key="2">
    <source>
        <dbReference type="ARBA" id="ARBA00022473"/>
    </source>
</evidence>
<keyword evidence="5" id="KW-0805">Transcription regulation</keyword>
<keyword evidence="2" id="KW-0217">Developmental protein</keyword>
<feature type="domain" description="Homeobox" evidence="11">
    <location>
        <begin position="85"/>
        <end position="126"/>
    </location>
</feature>
<evidence type="ECO:0000256" key="5">
    <source>
        <dbReference type="ARBA" id="ARBA00023015"/>
    </source>
</evidence>
<feature type="compositionally biased region" description="Polar residues" evidence="10">
    <location>
        <begin position="47"/>
        <end position="61"/>
    </location>
</feature>
<evidence type="ECO:0000256" key="6">
    <source>
        <dbReference type="ARBA" id="ARBA00023163"/>
    </source>
</evidence>
<feature type="DNA-binding region" description="Homeobox" evidence="8">
    <location>
        <begin position="87"/>
        <end position="127"/>
    </location>
</feature>
<evidence type="ECO:0000256" key="3">
    <source>
        <dbReference type="ARBA" id="ARBA00022782"/>
    </source>
</evidence>
<dbReference type="Pfam" id="PF00046">
    <property type="entry name" value="Homeodomain"/>
    <property type="match status" value="1"/>
</dbReference>
<reference evidence="13" key="1">
    <citation type="submission" date="2022-11" db="UniProtKB">
        <authorList>
            <consortium name="WormBaseParasite"/>
        </authorList>
    </citation>
    <scope>IDENTIFICATION</scope>
</reference>
<keyword evidence="3" id="KW-0221">Differentiation</keyword>
<evidence type="ECO:0000313" key="13">
    <source>
        <dbReference type="WBParaSite" id="PSAMB.scaffold250size61370.g3820.t1"/>
    </source>
</evidence>
<dbReference type="GO" id="GO:0010468">
    <property type="term" value="P:regulation of gene expression"/>
    <property type="evidence" value="ECO:0007669"/>
    <property type="project" value="TreeGrafter"/>
</dbReference>
<keyword evidence="8 9" id="KW-0371">Homeobox</keyword>
<evidence type="ECO:0000256" key="10">
    <source>
        <dbReference type="SAM" id="MobiDB-lite"/>
    </source>
</evidence>
<keyword evidence="6" id="KW-0804">Transcription</keyword>
<dbReference type="InterPro" id="IPR001356">
    <property type="entry name" value="HD"/>
</dbReference>
<proteinExistence type="inferred from homology"/>
<protein>
    <submittedName>
        <fullName evidence="13">Homeobox domain-containing protein</fullName>
    </submittedName>
</protein>
<dbReference type="Gene3D" id="1.10.10.60">
    <property type="entry name" value="Homeodomain-like"/>
    <property type="match status" value="1"/>
</dbReference>
<dbReference type="WBParaSite" id="PSAMB.scaffold250size61370.g3820.t1">
    <property type="protein sequence ID" value="PSAMB.scaffold250size61370.g3820.t1"/>
    <property type="gene ID" value="PSAMB.scaffold250size61370.g3820"/>
</dbReference>
<comment type="subcellular location">
    <subcellularLocation>
        <location evidence="1 8 9">Nucleus</location>
    </subcellularLocation>
</comment>
<dbReference type="GO" id="GO:1990837">
    <property type="term" value="F:sequence-specific double-stranded DNA binding"/>
    <property type="evidence" value="ECO:0007669"/>
    <property type="project" value="TreeGrafter"/>
</dbReference>
<dbReference type="PANTHER" id="PTHR46799:SF1">
    <property type="entry name" value="HOMEOBOX PROTEIN UNC-4 HOMOLOG"/>
    <property type="match status" value="1"/>
</dbReference>
<dbReference type="SUPFAM" id="SSF46689">
    <property type="entry name" value="Homeodomain-like"/>
    <property type="match status" value="1"/>
</dbReference>
<dbReference type="PANTHER" id="PTHR46799">
    <property type="entry name" value="HOMEOBOX PROTEIN UNC-4 HOMOLOG"/>
    <property type="match status" value="1"/>
</dbReference>
<name>A0A914VW25_9BILA</name>
<dbReference type="GO" id="GO:0030154">
    <property type="term" value="P:cell differentiation"/>
    <property type="evidence" value="ECO:0007669"/>
    <property type="project" value="UniProtKB-KW"/>
</dbReference>
<comment type="similarity">
    <text evidence="7">Belongs to the paired homeobox family. Unc-4 subfamily.</text>
</comment>
<dbReference type="InterPro" id="IPR009057">
    <property type="entry name" value="Homeodomain-like_sf"/>
</dbReference>
<evidence type="ECO:0000256" key="4">
    <source>
        <dbReference type="ARBA" id="ARBA00022902"/>
    </source>
</evidence>
<evidence type="ECO:0000256" key="8">
    <source>
        <dbReference type="PROSITE-ProRule" id="PRU00108"/>
    </source>
</evidence>
<organism evidence="12 13">
    <name type="scientific">Plectus sambesii</name>
    <dbReference type="NCBI Taxonomy" id="2011161"/>
    <lineage>
        <taxon>Eukaryota</taxon>
        <taxon>Metazoa</taxon>
        <taxon>Ecdysozoa</taxon>
        <taxon>Nematoda</taxon>
        <taxon>Chromadorea</taxon>
        <taxon>Plectida</taxon>
        <taxon>Plectina</taxon>
        <taxon>Plectoidea</taxon>
        <taxon>Plectidae</taxon>
        <taxon>Plectus</taxon>
    </lineage>
</organism>
<dbReference type="PROSITE" id="PS50071">
    <property type="entry name" value="HOMEOBOX_2"/>
    <property type="match status" value="1"/>
</dbReference>
<evidence type="ECO:0000256" key="9">
    <source>
        <dbReference type="RuleBase" id="RU000682"/>
    </source>
</evidence>
<sequence>MFGNLQNLQTFWSQCWRTRPGLVDPFTAFPPSFNGTGGMGMSPSSTKAQSSVQSAFTQIASPQRKFDTPDKRQKNDGNASDKGEGKRRRTRTNFTAWQLEQLESAFEASHYPDVFMREALALRLDLLRGRRPNAKYPRVQACKSMSPFMFPLFPITQPAGITIKDEQLPTHFDMAPFEHHLRANVPLSAGGRK</sequence>
<keyword evidence="12" id="KW-1185">Reference proteome</keyword>
<dbReference type="CDD" id="cd00086">
    <property type="entry name" value="homeodomain"/>
    <property type="match status" value="1"/>
</dbReference>
<evidence type="ECO:0000256" key="1">
    <source>
        <dbReference type="ARBA" id="ARBA00004123"/>
    </source>
</evidence>
<feature type="compositionally biased region" description="Basic and acidic residues" evidence="10">
    <location>
        <begin position="64"/>
        <end position="84"/>
    </location>
</feature>
<dbReference type="Proteomes" id="UP000887566">
    <property type="component" value="Unplaced"/>
</dbReference>
<dbReference type="GO" id="GO:0007399">
    <property type="term" value="P:nervous system development"/>
    <property type="evidence" value="ECO:0007669"/>
    <property type="project" value="UniProtKB-KW"/>
</dbReference>
<dbReference type="AlphaFoldDB" id="A0A914VW25"/>
<keyword evidence="8 9" id="KW-0238">DNA-binding</keyword>
<dbReference type="SMART" id="SM00389">
    <property type="entry name" value="HOX"/>
    <property type="match status" value="1"/>
</dbReference>